<dbReference type="RefSeq" id="XP_033461399.1">
    <property type="nucleotide sequence ID" value="XM_033606362.1"/>
</dbReference>
<gene>
    <name evidence="4" type="ORF">K489DRAFT_387849</name>
</gene>
<organism evidence="4">
    <name type="scientific">Dissoconium aciculare CBS 342.82</name>
    <dbReference type="NCBI Taxonomy" id="1314786"/>
    <lineage>
        <taxon>Eukaryota</taxon>
        <taxon>Fungi</taxon>
        <taxon>Dikarya</taxon>
        <taxon>Ascomycota</taxon>
        <taxon>Pezizomycotina</taxon>
        <taxon>Dothideomycetes</taxon>
        <taxon>Dothideomycetidae</taxon>
        <taxon>Mycosphaerellales</taxon>
        <taxon>Dissoconiaceae</taxon>
        <taxon>Dissoconium</taxon>
    </lineage>
</organism>
<dbReference type="Pfam" id="PF20408">
    <property type="entry name" value="Abhydrolase_11"/>
    <property type="match status" value="1"/>
</dbReference>
<dbReference type="AlphaFoldDB" id="A0A6J3M905"/>
<dbReference type="OrthoDB" id="6415022at2759"/>
<accession>A0A6J3M905</accession>
<dbReference type="InterPro" id="IPR026555">
    <property type="entry name" value="NSL3/Tex30"/>
</dbReference>
<evidence type="ECO:0000313" key="4">
    <source>
        <dbReference type="RefSeq" id="XP_033461399.1"/>
    </source>
</evidence>
<protein>
    <recommendedName>
        <fullName evidence="2">KANL3/Tex30 alpha/beta hydrolase-like domain-containing protein</fullName>
    </recommendedName>
</protein>
<feature type="compositionally biased region" description="Basic and acidic residues" evidence="1">
    <location>
        <begin position="19"/>
        <end position="30"/>
    </location>
</feature>
<dbReference type="InterPro" id="IPR029058">
    <property type="entry name" value="AB_hydrolase_fold"/>
</dbReference>
<sequence>MPKRKRAEAGPHQAMDDTNEVHKAAAKDHPSQPTEEAPPTQSYEIPLDDSNKKIPCIRHGAPTGPALIFTHGVGGGISSPAMQHFAEGFAPIAPVAYFQGNMNLTSRVKMFNAMRQGSNEDYLALGGRSMGARAAVLAALEKPLMNDGGDDGGKAKLILVSYPLTAGKDGGAREPERREQILLDLPDEVEVLFVCGSRDKQCDMKFLGEVRGRMRARSWLIEVVGADHGMECRPKNRTEEIRRMSGRCAAEWLVGGKRDVERRFCEVRVGEDGVVVSGAWVTERSERVADATDDE</sequence>
<feature type="domain" description="KANL3/Tex30 alpha/beta hydrolase-like" evidence="2">
    <location>
        <begin position="118"/>
        <end position="239"/>
    </location>
</feature>
<reference evidence="4" key="3">
    <citation type="submission" date="2025-08" db="UniProtKB">
        <authorList>
            <consortium name="RefSeq"/>
        </authorList>
    </citation>
    <scope>IDENTIFICATION</scope>
    <source>
        <strain evidence="4">CBS 342.82</strain>
    </source>
</reference>
<dbReference type="InterPro" id="IPR046879">
    <property type="entry name" value="KANL3/Tex30_Abhydrolase"/>
</dbReference>
<evidence type="ECO:0000313" key="3">
    <source>
        <dbReference type="Proteomes" id="UP000504637"/>
    </source>
</evidence>
<dbReference type="Gene3D" id="3.40.50.1820">
    <property type="entry name" value="alpha/beta hydrolase"/>
    <property type="match status" value="1"/>
</dbReference>
<reference evidence="4" key="2">
    <citation type="submission" date="2020-04" db="EMBL/GenBank/DDBJ databases">
        <authorList>
            <consortium name="NCBI Genome Project"/>
        </authorList>
    </citation>
    <scope>NUCLEOTIDE SEQUENCE</scope>
    <source>
        <strain evidence="4">CBS 342.82</strain>
    </source>
</reference>
<reference evidence="4" key="1">
    <citation type="submission" date="2020-01" db="EMBL/GenBank/DDBJ databases">
        <authorList>
            <consortium name="DOE Joint Genome Institute"/>
            <person name="Haridas S."/>
            <person name="Albert R."/>
            <person name="Binder M."/>
            <person name="Bloem J."/>
            <person name="Labutti K."/>
            <person name="Salamov A."/>
            <person name="Andreopoulos B."/>
            <person name="Baker S.E."/>
            <person name="Barry K."/>
            <person name="Bills G."/>
            <person name="Bluhm B.H."/>
            <person name="Cannon C."/>
            <person name="Castanera R."/>
            <person name="Culley D.E."/>
            <person name="Daum C."/>
            <person name="Ezra D."/>
            <person name="Gonzalez J.B."/>
            <person name="Henrissat B."/>
            <person name="Kuo A."/>
            <person name="Liang C."/>
            <person name="Lipzen A."/>
            <person name="Lutzoni F."/>
            <person name="Magnuson J."/>
            <person name="Mondo S."/>
            <person name="Nolan M."/>
            <person name="Ohm R."/>
            <person name="Pangilinan J."/>
            <person name="Park H.-J."/>
            <person name="Ramirez L."/>
            <person name="Alfaro M."/>
            <person name="Sun H."/>
            <person name="Tritt A."/>
            <person name="Yoshinaga Y."/>
            <person name="Zwiers L.-H."/>
            <person name="Turgeon B.G."/>
            <person name="Goodwin S.B."/>
            <person name="Spatafora J.W."/>
            <person name="Crous P.W."/>
            <person name="Grigoriev I.V."/>
        </authorList>
    </citation>
    <scope>NUCLEOTIDE SEQUENCE</scope>
    <source>
        <strain evidence="4">CBS 342.82</strain>
    </source>
</reference>
<dbReference type="Proteomes" id="UP000504637">
    <property type="component" value="Unplaced"/>
</dbReference>
<evidence type="ECO:0000256" key="1">
    <source>
        <dbReference type="SAM" id="MobiDB-lite"/>
    </source>
</evidence>
<proteinExistence type="predicted"/>
<dbReference type="GeneID" id="54364162"/>
<name>A0A6J3M905_9PEZI</name>
<feature type="compositionally biased region" description="Polar residues" evidence="1">
    <location>
        <begin position="31"/>
        <end position="43"/>
    </location>
</feature>
<evidence type="ECO:0000259" key="2">
    <source>
        <dbReference type="Pfam" id="PF20408"/>
    </source>
</evidence>
<feature type="region of interest" description="Disordered" evidence="1">
    <location>
        <begin position="1"/>
        <end position="51"/>
    </location>
</feature>
<dbReference type="PANTHER" id="PTHR13136:SF11">
    <property type="entry name" value="TESTIS-EXPRESSED PROTEIN 30"/>
    <property type="match status" value="1"/>
</dbReference>
<keyword evidence="3" id="KW-1185">Reference proteome</keyword>
<dbReference type="SUPFAM" id="SSF53474">
    <property type="entry name" value="alpha/beta-Hydrolases"/>
    <property type="match status" value="1"/>
</dbReference>
<dbReference type="PANTHER" id="PTHR13136">
    <property type="entry name" value="TESTIS DEVELOPMENT PROTEIN PRTD"/>
    <property type="match status" value="1"/>
</dbReference>